<name>A0A8C4F8E0_DICLA</name>
<dbReference type="AlphaFoldDB" id="A0A8C4F8E0"/>
<organism evidence="1 2">
    <name type="scientific">Dicentrarchus labrax</name>
    <name type="common">European seabass</name>
    <name type="synonym">Morone labrax</name>
    <dbReference type="NCBI Taxonomy" id="13489"/>
    <lineage>
        <taxon>Eukaryota</taxon>
        <taxon>Metazoa</taxon>
        <taxon>Chordata</taxon>
        <taxon>Craniata</taxon>
        <taxon>Vertebrata</taxon>
        <taxon>Euteleostomi</taxon>
        <taxon>Actinopterygii</taxon>
        <taxon>Neopterygii</taxon>
        <taxon>Teleostei</taxon>
        <taxon>Neoteleostei</taxon>
        <taxon>Acanthomorphata</taxon>
        <taxon>Eupercaria</taxon>
        <taxon>Moronidae</taxon>
        <taxon>Dicentrarchus</taxon>
    </lineage>
</organism>
<keyword evidence="2" id="KW-1185">Reference proteome</keyword>
<reference evidence="1" key="1">
    <citation type="submission" date="2025-08" db="UniProtKB">
        <authorList>
            <consortium name="Ensembl"/>
        </authorList>
    </citation>
    <scope>IDENTIFICATION</scope>
</reference>
<proteinExistence type="predicted"/>
<evidence type="ECO:0000313" key="1">
    <source>
        <dbReference type="Ensembl" id="ENSDLAP00005029436.1"/>
    </source>
</evidence>
<dbReference type="GeneTree" id="ENSGT00940000177291"/>
<evidence type="ECO:0000313" key="2">
    <source>
        <dbReference type="Proteomes" id="UP000694389"/>
    </source>
</evidence>
<dbReference type="Ensembl" id="ENSDLAT00005031409.2">
    <property type="protein sequence ID" value="ENSDLAP00005029436.1"/>
    <property type="gene ID" value="ENSDLAG00005013250.2"/>
</dbReference>
<reference evidence="1" key="2">
    <citation type="submission" date="2025-09" db="UniProtKB">
        <authorList>
            <consortium name="Ensembl"/>
        </authorList>
    </citation>
    <scope>IDENTIFICATION</scope>
</reference>
<dbReference type="Proteomes" id="UP000694389">
    <property type="component" value="Unassembled WGS sequence"/>
</dbReference>
<protein>
    <submittedName>
        <fullName evidence="1">Uncharacterized protein</fullName>
    </submittedName>
</protein>
<accession>A0A8C4F8E0</accession>
<sequence>STLGCGPLHCVDLAGLLALAAQRVLFDELVTWAAVKAELQAAIVLRKVQGVLWHADGKGQVAAHTSDNDGGTDVTGLYFYLPTYTRAAALYDGKAAALAATASPILKGQRQIFCGGLVHLLICTAVVGLEDHTITPLVFPEFGLKQHGFITASNLLASSLSCAGTASAYSLTDCDLYSS</sequence>